<accession>A0A1G2P394</accession>
<evidence type="ECO:0000259" key="1">
    <source>
        <dbReference type="Pfam" id="PF08241"/>
    </source>
</evidence>
<dbReference type="AlphaFoldDB" id="A0A1G2P394"/>
<dbReference type="Proteomes" id="UP000176429">
    <property type="component" value="Unassembled WGS sequence"/>
</dbReference>
<evidence type="ECO:0000313" key="2">
    <source>
        <dbReference type="EMBL" id="OHA42092.1"/>
    </source>
</evidence>
<gene>
    <name evidence="2" type="ORF">A3H68_03245</name>
</gene>
<comment type="caution">
    <text evidence="2">The sequence shown here is derived from an EMBL/GenBank/DDBJ whole genome shotgun (WGS) entry which is preliminary data.</text>
</comment>
<evidence type="ECO:0000313" key="3">
    <source>
        <dbReference type="Proteomes" id="UP000176429"/>
    </source>
</evidence>
<dbReference type="InterPro" id="IPR013216">
    <property type="entry name" value="Methyltransf_11"/>
</dbReference>
<organism evidence="2 3">
    <name type="scientific">Candidatus Taylorbacteria bacterium RIFCSPLOWO2_02_FULL_46_40</name>
    <dbReference type="NCBI Taxonomy" id="1802329"/>
    <lineage>
        <taxon>Bacteria</taxon>
        <taxon>Candidatus Tayloriibacteriota</taxon>
    </lineage>
</organism>
<dbReference type="SUPFAM" id="SSF53335">
    <property type="entry name" value="S-adenosyl-L-methionine-dependent methyltransferases"/>
    <property type="match status" value="1"/>
</dbReference>
<feature type="domain" description="Methyltransferase type 11" evidence="1">
    <location>
        <begin position="70"/>
        <end position="148"/>
    </location>
</feature>
<proteinExistence type="predicted"/>
<name>A0A1G2P394_9BACT</name>
<reference evidence="2 3" key="1">
    <citation type="journal article" date="2016" name="Nat. Commun.">
        <title>Thousands of microbial genomes shed light on interconnected biogeochemical processes in an aquifer system.</title>
        <authorList>
            <person name="Anantharaman K."/>
            <person name="Brown C.T."/>
            <person name="Hug L.A."/>
            <person name="Sharon I."/>
            <person name="Castelle C.J."/>
            <person name="Probst A.J."/>
            <person name="Thomas B.C."/>
            <person name="Singh A."/>
            <person name="Wilkins M.J."/>
            <person name="Karaoz U."/>
            <person name="Brodie E.L."/>
            <person name="Williams K.H."/>
            <person name="Hubbard S.S."/>
            <person name="Banfield J.F."/>
        </authorList>
    </citation>
    <scope>NUCLEOTIDE SEQUENCE [LARGE SCALE GENOMIC DNA]</scope>
</reference>
<dbReference type="Gene3D" id="3.40.50.150">
    <property type="entry name" value="Vaccinia Virus protein VP39"/>
    <property type="match status" value="1"/>
</dbReference>
<dbReference type="Pfam" id="PF08241">
    <property type="entry name" value="Methyltransf_11"/>
    <property type="match status" value="1"/>
</dbReference>
<dbReference type="EMBL" id="MHSH01000012">
    <property type="protein sequence ID" value="OHA42092.1"/>
    <property type="molecule type" value="Genomic_DNA"/>
</dbReference>
<dbReference type="GO" id="GO:0008757">
    <property type="term" value="F:S-adenosylmethionine-dependent methyltransferase activity"/>
    <property type="evidence" value="ECO:0007669"/>
    <property type="project" value="InterPro"/>
</dbReference>
<protein>
    <recommendedName>
        <fullName evidence="1">Methyltransferase type 11 domain-containing protein</fullName>
    </recommendedName>
</protein>
<sequence length="252" mass="28954">MKKELLDKIVLTGGEDRSGKLFFCEPPNNISPSAGRDFQDQNRWSQWRQENFLFLKGVLRNLPDSSLVADVGAGQSHFISILKRFNLVSLDFYPYPLVDVVCNFQQSLPLRSGVSDVVVLSNVLEHLENPPRLLKECQRVLKNDGLLIGSVPFLNGIHQRPYDFCRYTEYALEKMLTEANFKQIKIVPVLNFYALIYTMIAHYTDSLARDKIFGVRFVWKVLRVGLSVVKPFIFNRGNNKNFPLGYNFEARA</sequence>
<dbReference type="InterPro" id="IPR029063">
    <property type="entry name" value="SAM-dependent_MTases_sf"/>
</dbReference>